<dbReference type="EMBL" id="JBDXSU010000001">
    <property type="protein sequence ID" value="MFB5188774.1"/>
    <property type="molecule type" value="Genomic_DNA"/>
</dbReference>
<dbReference type="SUPFAM" id="SSF53850">
    <property type="entry name" value="Periplasmic binding protein-like II"/>
    <property type="match status" value="1"/>
</dbReference>
<keyword evidence="4" id="KW-0804">Transcription</keyword>
<dbReference type="Pfam" id="PF00126">
    <property type="entry name" value="HTH_1"/>
    <property type="match status" value="1"/>
</dbReference>
<comment type="similarity">
    <text evidence="1">Belongs to the LysR transcriptional regulatory family.</text>
</comment>
<feature type="domain" description="HTH lysR-type" evidence="5">
    <location>
        <begin position="1"/>
        <end position="59"/>
    </location>
</feature>
<dbReference type="Gene3D" id="3.40.190.10">
    <property type="entry name" value="Periplasmic binding protein-like II"/>
    <property type="match status" value="2"/>
</dbReference>
<comment type="caution">
    <text evidence="6">The sequence shown here is derived from an EMBL/GenBank/DDBJ whole genome shotgun (WGS) entry which is preliminary data.</text>
</comment>
<dbReference type="PANTHER" id="PTHR30126">
    <property type="entry name" value="HTH-TYPE TRANSCRIPTIONAL REGULATOR"/>
    <property type="match status" value="1"/>
</dbReference>
<dbReference type="PRINTS" id="PR00039">
    <property type="entry name" value="HTHLYSR"/>
</dbReference>
<evidence type="ECO:0000256" key="4">
    <source>
        <dbReference type="ARBA" id="ARBA00023163"/>
    </source>
</evidence>
<keyword evidence="7" id="KW-1185">Reference proteome</keyword>
<dbReference type="SUPFAM" id="SSF46785">
    <property type="entry name" value="Winged helix' DNA-binding domain"/>
    <property type="match status" value="1"/>
</dbReference>
<evidence type="ECO:0000256" key="2">
    <source>
        <dbReference type="ARBA" id="ARBA00023015"/>
    </source>
</evidence>
<proteinExistence type="inferred from homology"/>
<evidence type="ECO:0000259" key="5">
    <source>
        <dbReference type="PROSITE" id="PS50931"/>
    </source>
</evidence>
<evidence type="ECO:0000256" key="1">
    <source>
        <dbReference type="ARBA" id="ARBA00009437"/>
    </source>
</evidence>
<dbReference type="InterPro" id="IPR036390">
    <property type="entry name" value="WH_DNA-bd_sf"/>
</dbReference>
<dbReference type="RefSeq" id="WP_275475611.1">
    <property type="nucleotide sequence ID" value="NZ_CP162940.1"/>
</dbReference>
<keyword evidence="2" id="KW-0805">Transcription regulation</keyword>
<name>A0ABV5A976_9BACL</name>
<dbReference type="InterPro" id="IPR000847">
    <property type="entry name" value="LysR_HTH_N"/>
</dbReference>
<gene>
    <name evidence="6" type="ORF">KKP3000_001207</name>
</gene>
<dbReference type="InterPro" id="IPR005119">
    <property type="entry name" value="LysR_subst-bd"/>
</dbReference>
<dbReference type="PROSITE" id="PS50931">
    <property type="entry name" value="HTH_LYSR"/>
    <property type="match status" value="1"/>
</dbReference>
<protein>
    <submittedName>
        <fullName evidence="6">LysR family transcriptional regulator</fullName>
    </submittedName>
</protein>
<dbReference type="Pfam" id="PF03466">
    <property type="entry name" value="LysR_substrate"/>
    <property type="match status" value="1"/>
</dbReference>
<keyword evidence="3" id="KW-0238">DNA-binding</keyword>
<sequence length="297" mass="34289">MELKNIEAFLMVVQKGSFSAAADALFISQPTISVRIQQMEQQLKTPLFQRENGKRIVLTDTGKKVYPYFEEAFHLIQQALDVLQETPVSLERVQISCPNHMGVEIMPEVLKVLYHQFPNCEFLLKVSVNEQLIEDMQQGTVDLGFTYLRPSEPHENLSVIRVANEQNILVCAPDHPLAKMSEVSFRDLERERIIVYNRESFTTKIITHYLEKHHLKMYQQVEISNVGWLKMMVRKGLGIAFLQKIIVQEELENGKLVQVDLGRSLPPTPIYLLVRSNVNERIKETIIRTAKRAFSKL</sequence>
<evidence type="ECO:0000256" key="3">
    <source>
        <dbReference type="ARBA" id="ARBA00023125"/>
    </source>
</evidence>
<evidence type="ECO:0000313" key="6">
    <source>
        <dbReference type="EMBL" id="MFB5188774.1"/>
    </source>
</evidence>
<reference evidence="6 7" key="1">
    <citation type="journal article" date="2024" name="Int. J. Mol. Sci.">
        <title>Exploration of Alicyclobacillus spp. Genome in Search of Antibiotic Resistance.</title>
        <authorList>
            <person name="Bucka-Kolendo J."/>
            <person name="Kiousi D.E."/>
            <person name="Dekowska A."/>
            <person name="Mikolajczuk-Szczyrba A."/>
            <person name="Karadedos D.M."/>
            <person name="Michael P."/>
            <person name="Galanis A."/>
            <person name="Sokolowska B."/>
        </authorList>
    </citation>
    <scope>NUCLEOTIDE SEQUENCE [LARGE SCALE GENOMIC DNA]</scope>
    <source>
        <strain evidence="6 7">KKP 3000</strain>
    </source>
</reference>
<dbReference type="PANTHER" id="PTHR30126:SF40">
    <property type="entry name" value="HTH-TYPE TRANSCRIPTIONAL REGULATOR GLTR"/>
    <property type="match status" value="1"/>
</dbReference>
<dbReference type="Proteomes" id="UP001579974">
    <property type="component" value="Unassembled WGS sequence"/>
</dbReference>
<dbReference type="InterPro" id="IPR036388">
    <property type="entry name" value="WH-like_DNA-bd_sf"/>
</dbReference>
<evidence type="ECO:0000313" key="7">
    <source>
        <dbReference type="Proteomes" id="UP001579974"/>
    </source>
</evidence>
<accession>A0ABV5A976</accession>
<dbReference type="CDD" id="cd05466">
    <property type="entry name" value="PBP2_LTTR_substrate"/>
    <property type="match status" value="1"/>
</dbReference>
<organism evidence="6 7">
    <name type="scientific">Alicyclobacillus fastidiosus</name>
    <dbReference type="NCBI Taxonomy" id="392011"/>
    <lineage>
        <taxon>Bacteria</taxon>
        <taxon>Bacillati</taxon>
        <taxon>Bacillota</taxon>
        <taxon>Bacilli</taxon>
        <taxon>Bacillales</taxon>
        <taxon>Alicyclobacillaceae</taxon>
        <taxon>Alicyclobacillus</taxon>
    </lineage>
</organism>
<dbReference type="Gene3D" id="1.10.10.10">
    <property type="entry name" value="Winged helix-like DNA-binding domain superfamily/Winged helix DNA-binding domain"/>
    <property type="match status" value="1"/>
</dbReference>